<dbReference type="InterPro" id="IPR058163">
    <property type="entry name" value="LysR-type_TF_proteobact-type"/>
</dbReference>
<evidence type="ECO:0000256" key="4">
    <source>
        <dbReference type="ARBA" id="ARBA00023163"/>
    </source>
</evidence>
<dbReference type="GO" id="GO:0043565">
    <property type="term" value="F:sequence-specific DNA binding"/>
    <property type="evidence" value="ECO:0007669"/>
    <property type="project" value="TreeGrafter"/>
</dbReference>
<keyword evidence="3" id="KW-0238">DNA-binding</keyword>
<evidence type="ECO:0000313" key="6">
    <source>
        <dbReference type="EMBL" id="QIO05874.1"/>
    </source>
</evidence>
<evidence type="ECO:0000259" key="5">
    <source>
        <dbReference type="PROSITE" id="PS50931"/>
    </source>
</evidence>
<dbReference type="InterPro" id="IPR036390">
    <property type="entry name" value="WH_DNA-bd_sf"/>
</dbReference>
<dbReference type="Gene3D" id="1.10.10.10">
    <property type="entry name" value="Winged helix-like DNA-binding domain superfamily/Winged helix DNA-binding domain"/>
    <property type="match status" value="1"/>
</dbReference>
<dbReference type="GO" id="GO:0006351">
    <property type="term" value="P:DNA-templated transcription"/>
    <property type="evidence" value="ECO:0007669"/>
    <property type="project" value="TreeGrafter"/>
</dbReference>
<sequence>METLSNIESFIATVEHGSFSAAARKLGLSPAAVSRNIAQLEKKYAVRLFDRNTRNLTLTPLGQEFYSEINAGYQMLDQAFENINMKNSVPKGTLKISMSKGFGKDYIIPALSGFLEKYPEIIPDFSFENRQVDLIKEGFDAAIGAGIELNNTLIARPLIPMHIIAVASPDFLKDKAPIQHPSELEHIDNIVMRSIHSGKIRKWLLAKSSDEIFEVNQSAKIILDDTQSICEAAVRGFGIALLATHDVAYYLDRKELVRVLPEWYGDMGYGNIYYSSQKNMPLKLRVFIDYIIDYFKENKYFEKLSHYNYV</sequence>
<feature type="domain" description="HTH lysR-type" evidence="5">
    <location>
        <begin position="1"/>
        <end position="59"/>
    </location>
</feature>
<dbReference type="SUPFAM" id="SSF46785">
    <property type="entry name" value="Winged helix' DNA-binding domain"/>
    <property type="match status" value="1"/>
</dbReference>
<dbReference type="PANTHER" id="PTHR30537">
    <property type="entry name" value="HTH-TYPE TRANSCRIPTIONAL REGULATOR"/>
    <property type="match status" value="1"/>
</dbReference>
<dbReference type="AlphaFoldDB" id="A0A6G8RVD0"/>
<name>A0A6G8RVD0_9GAMM</name>
<gene>
    <name evidence="6" type="ORF">G8E00_07865</name>
</gene>
<protein>
    <submittedName>
        <fullName evidence="6">LysR family transcriptional regulator</fullName>
    </submittedName>
</protein>
<dbReference type="FunFam" id="1.10.10.10:FF:000001">
    <property type="entry name" value="LysR family transcriptional regulator"/>
    <property type="match status" value="1"/>
</dbReference>
<evidence type="ECO:0000256" key="1">
    <source>
        <dbReference type="ARBA" id="ARBA00009437"/>
    </source>
</evidence>
<dbReference type="EMBL" id="CP049801">
    <property type="protein sequence ID" value="QIO05874.1"/>
    <property type="molecule type" value="Genomic_DNA"/>
</dbReference>
<dbReference type="Proteomes" id="UP000502297">
    <property type="component" value="Chromosome"/>
</dbReference>
<dbReference type="CDD" id="cd08422">
    <property type="entry name" value="PBP2_CrgA_like"/>
    <property type="match status" value="1"/>
</dbReference>
<organism evidence="6 7">
    <name type="scientific">Acinetobacter shaoyimingii</name>
    <dbReference type="NCBI Taxonomy" id="2715164"/>
    <lineage>
        <taxon>Bacteria</taxon>
        <taxon>Pseudomonadati</taxon>
        <taxon>Pseudomonadota</taxon>
        <taxon>Gammaproteobacteria</taxon>
        <taxon>Moraxellales</taxon>
        <taxon>Moraxellaceae</taxon>
        <taxon>Acinetobacter</taxon>
    </lineage>
</organism>
<keyword evidence="4" id="KW-0804">Transcription</keyword>
<dbReference type="Pfam" id="PF03466">
    <property type="entry name" value="LysR_substrate"/>
    <property type="match status" value="1"/>
</dbReference>
<dbReference type="InterPro" id="IPR005119">
    <property type="entry name" value="LysR_subst-bd"/>
</dbReference>
<dbReference type="KEGG" id="asha:G8E00_07865"/>
<dbReference type="PROSITE" id="PS50931">
    <property type="entry name" value="HTH_LYSR"/>
    <property type="match status" value="1"/>
</dbReference>
<dbReference type="GO" id="GO:0003700">
    <property type="term" value="F:DNA-binding transcription factor activity"/>
    <property type="evidence" value="ECO:0007669"/>
    <property type="project" value="InterPro"/>
</dbReference>
<dbReference type="InterPro" id="IPR000847">
    <property type="entry name" value="LysR_HTH_N"/>
</dbReference>
<comment type="similarity">
    <text evidence="1">Belongs to the LysR transcriptional regulatory family.</text>
</comment>
<dbReference type="SUPFAM" id="SSF53850">
    <property type="entry name" value="Periplasmic binding protein-like II"/>
    <property type="match status" value="1"/>
</dbReference>
<evidence type="ECO:0000313" key="7">
    <source>
        <dbReference type="Proteomes" id="UP000502297"/>
    </source>
</evidence>
<evidence type="ECO:0000256" key="3">
    <source>
        <dbReference type="ARBA" id="ARBA00023125"/>
    </source>
</evidence>
<accession>A0A6G8RVD0</accession>
<dbReference type="Pfam" id="PF00126">
    <property type="entry name" value="HTH_1"/>
    <property type="match status" value="1"/>
</dbReference>
<reference evidence="6 7" key="1">
    <citation type="submission" date="2020-03" db="EMBL/GenBank/DDBJ databases">
        <authorList>
            <person name="Zhu W."/>
        </authorList>
    </citation>
    <scope>NUCLEOTIDE SEQUENCE [LARGE SCALE GENOMIC DNA]</scope>
    <source>
        <strain evidence="6 7">323-1</strain>
    </source>
</reference>
<dbReference type="PANTHER" id="PTHR30537:SF72">
    <property type="entry name" value="LYSR FAMILY TRANSCRIPTIONAL REGULATOR"/>
    <property type="match status" value="1"/>
</dbReference>
<evidence type="ECO:0000256" key="2">
    <source>
        <dbReference type="ARBA" id="ARBA00023015"/>
    </source>
</evidence>
<dbReference type="RefSeq" id="WP_166223454.1">
    <property type="nucleotide sequence ID" value="NZ_CP049801.1"/>
</dbReference>
<proteinExistence type="inferred from homology"/>
<dbReference type="Gene3D" id="3.40.190.290">
    <property type="match status" value="1"/>
</dbReference>
<dbReference type="InterPro" id="IPR036388">
    <property type="entry name" value="WH-like_DNA-bd_sf"/>
</dbReference>
<keyword evidence="7" id="KW-1185">Reference proteome</keyword>
<keyword evidence="2" id="KW-0805">Transcription regulation</keyword>
<dbReference type="PRINTS" id="PR00039">
    <property type="entry name" value="HTHLYSR"/>
</dbReference>